<name>X0UKQ5_9ZZZZ</name>
<comment type="caution">
    <text evidence="1">The sequence shown here is derived from an EMBL/GenBank/DDBJ whole genome shotgun (WGS) entry which is preliminary data.</text>
</comment>
<reference evidence="1" key="1">
    <citation type="journal article" date="2014" name="Front. Microbiol.">
        <title>High frequency of phylogenetically diverse reductive dehalogenase-homologous genes in deep subseafloor sedimentary metagenomes.</title>
        <authorList>
            <person name="Kawai M."/>
            <person name="Futagami T."/>
            <person name="Toyoda A."/>
            <person name="Takaki Y."/>
            <person name="Nishi S."/>
            <person name="Hori S."/>
            <person name="Arai W."/>
            <person name="Tsubouchi T."/>
            <person name="Morono Y."/>
            <person name="Uchiyama I."/>
            <person name="Ito T."/>
            <person name="Fujiyama A."/>
            <person name="Inagaki F."/>
            <person name="Takami H."/>
        </authorList>
    </citation>
    <scope>NUCLEOTIDE SEQUENCE</scope>
    <source>
        <strain evidence="1">Expedition CK06-06</strain>
    </source>
</reference>
<dbReference type="AlphaFoldDB" id="X0UKQ5"/>
<dbReference type="EMBL" id="BARS01015312">
    <property type="protein sequence ID" value="GAF89050.1"/>
    <property type="molecule type" value="Genomic_DNA"/>
</dbReference>
<organism evidence="1">
    <name type="scientific">marine sediment metagenome</name>
    <dbReference type="NCBI Taxonomy" id="412755"/>
    <lineage>
        <taxon>unclassified sequences</taxon>
        <taxon>metagenomes</taxon>
        <taxon>ecological metagenomes</taxon>
    </lineage>
</organism>
<evidence type="ECO:0000313" key="1">
    <source>
        <dbReference type="EMBL" id="GAF89050.1"/>
    </source>
</evidence>
<gene>
    <name evidence="1" type="ORF">S01H1_25361</name>
</gene>
<proteinExistence type="predicted"/>
<sequence length="160" mass="18187">VVPGQDLLYAEWLMMQNPRASFSEKKQPLPGQRHPGLGLLREVVAWWMVLCERLALDGILFVPSHYYMAALGRRHMRFLNAQDEATFDAFRTAVRGLQLAAATEAIEAGRIVDRGAGRVAEWHAPVMILPTEKRSGERLEAEAYERNLRRTRAELDFVLS</sequence>
<feature type="non-terminal residue" evidence="1">
    <location>
        <position position="1"/>
    </location>
</feature>
<accession>X0UKQ5</accession>
<protein>
    <submittedName>
        <fullName evidence="1">Uncharacterized protein</fullName>
    </submittedName>
</protein>